<keyword evidence="2" id="KW-0378">Hydrolase</keyword>
<dbReference type="Proteomes" id="UP000008363">
    <property type="component" value="Unassembled WGS sequence"/>
</dbReference>
<dbReference type="GO" id="GO:0016020">
    <property type="term" value="C:membrane"/>
    <property type="evidence" value="ECO:0007669"/>
    <property type="project" value="TreeGrafter"/>
</dbReference>
<dbReference type="RefSeq" id="WP_006333886.1">
    <property type="nucleotide sequence ID" value="NZ_BAHC01000118.1"/>
</dbReference>
<evidence type="ECO:0000313" key="2">
    <source>
        <dbReference type="EMBL" id="GAB90808.1"/>
    </source>
</evidence>
<reference evidence="2 3" key="1">
    <citation type="submission" date="2012-08" db="EMBL/GenBank/DDBJ databases">
        <title>Whole genome shotgun sequence of Gordonia rhizosphera NBRC 16068.</title>
        <authorList>
            <person name="Takarada H."/>
            <person name="Isaki S."/>
            <person name="Hosoyama A."/>
            <person name="Tsuchikane K."/>
            <person name="Katsumata H."/>
            <person name="Baba S."/>
            <person name="Ohji S."/>
            <person name="Yamazaki S."/>
            <person name="Fujita N."/>
        </authorList>
    </citation>
    <scope>NUCLEOTIDE SEQUENCE [LARGE SCALE GENOMIC DNA]</scope>
    <source>
        <strain evidence="2 3">NBRC 16068</strain>
    </source>
</reference>
<proteinExistence type="predicted"/>
<gene>
    <name evidence="2" type="ORF">GORHZ_118_00240</name>
</gene>
<dbReference type="STRING" id="1108045.GORHZ_118_00240"/>
<organism evidence="2 3">
    <name type="scientific">Gordonia rhizosphera NBRC 16068</name>
    <dbReference type="NCBI Taxonomy" id="1108045"/>
    <lineage>
        <taxon>Bacteria</taxon>
        <taxon>Bacillati</taxon>
        <taxon>Actinomycetota</taxon>
        <taxon>Actinomycetes</taxon>
        <taxon>Mycobacteriales</taxon>
        <taxon>Gordoniaceae</taxon>
        <taxon>Gordonia</taxon>
    </lineage>
</organism>
<dbReference type="InterPro" id="IPR029058">
    <property type="entry name" value="AB_hydrolase_fold"/>
</dbReference>
<dbReference type="PANTHER" id="PTHR43798">
    <property type="entry name" value="MONOACYLGLYCEROL LIPASE"/>
    <property type="match status" value="1"/>
</dbReference>
<dbReference type="InterPro" id="IPR000073">
    <property type="entry name" value="AB_hydrolase_1"/>
</dbReference>
<dbReference type="EMBL" id="BAHC01000118">
    <property type="protein sequence ID" value="GAB90808.1"/>
    <property type="molecule type" value="Genomic_DNA"/>
</dbReference>
<accession>K6V405</accession>
<comment type="caution">
    <text evidence="2">The sequence shown here is derived from an EMBL/GenBank/DDBJ whole genome shotgun (WGS) entry which is preliminary data.</text>
</comment>
<evidence type="ECO:0000313" key="3">
    <source>
        <dbReference type="Proteomes" id="UP000008363"/>
    </source>
</evidence>
<feature type="domain" description="AB hydrolase-1" evidence="1">
    <location>
        <begin position="35"/>
        <end position="267"/>
    </location>
</feature>
<name>K6V405_9ACTN</name>
<dbReference type="OrthoDB" id="5513277at2"/>
<dbReference type="Gene3D" id="3.40.50.1820">
    <property type="entry name" value="alpha/beta hydrolase"/>
    <property type="match status" value="1"/>
</dbReference>
<sequence length="277" mass="29078">MSDQVDALSHTETLATESADGTTIGYHRLGEGSPIVIVHGSISGADSWLPVAQELAAHHTVYVLDRRGRGLSGDAEDYDLGTETDDINAVIDVATRETGEPPALLGHSYGAICVLETIRRGGAVTSMVLYEPPLAVDGPVAGEHLAEYRAAGAEGDWDGAMQVACEHFLRISPEETAGLRSTPLWADFVALAPTWSRELAEIDASAAVNAEYGALTVRTVLLVGGESPSHLVGASEYLASRLPDATKVDFPGQGHFANLMAPAAVATAIHEFLEPVA</sequence>
<dbReference type="Pfam" id="PF12697">
    <property type="entry name" value="Abhydrolase_6"/>
    <property type="match status" value="1"/>
</dbReference>
<evidence type="ECO:0000259" key="1">
    <source>
        <dbReference type="Pfam" id="PF12697"/>
    </source>
</evidence>
<dbReference type="GO" id="GO:0016787">
    <property type="term" value="F:hydrolase activity"/>
    <property type="evidence" value="ECO:0007669"/>
    <property type="project" value="UniProtKB-KW"/>
</dbReference>
<dbReference type="InterPro" id="IPR050266">
    <property type="entry name" value="AB_hydrolase_sf"/>
</dbReference>
<dbReference type="PANTHER" id="PTHR43798:SF33">
    <property type="entry name" value="HYDROLASE, PUTATIVE (AFU_ORTHOLOGUE AFUA_2G14860)-RELATED"/>
    <property type="match status" value="1"/>
</dbReference>
<dbReference type="eggNOG" id="COG2267">
    <property type="taxonomic scope" value="Bacteria"/>
</dbReference>
<dbReference type="AlphaFoldDB" id="K6V405"/>
<dbReference type="SUPFAM" id="SSF53474">
    <property type="entry name" value="alpha/beta-Hydrolases"/>
    <property type="match status" value="1"/>
</dbReference>
<protein>
    <submittedName>
        <fullName evidence="2">Putative hydrolase</fullName>
    </submittedName>
</protein>
<keyword evidence="3" id="KW-1185">Reference proteome</keyword>